<dbReference type="Gene3D" id="2.60.120.380">
    <property type="match status" value="1"/>
</dbReference>
<evidence type="ECO:0000313" key="1">
    <source>
        <dbReference type="EMBL" id="MBC6445807.1"/>
    </source>
</evidence>
<evidence type="ECO:0000313" key="2">
    <source>
        <dbReference type="Proteomes" id="UP000734823"/>
    </source>
</evidence>
<gene>
    <name evidence="1" type="ORF">GPZ80_01310</name>
</gene>
<dbReference type="Proteomes" id="UP000734823">
    <property type="component" value="Unassembled WGS sequence"/>
</dbReference>
<reference evidence="1 2" key="1">
    <citation type="submission" date="2020-06" db="EMBL/GenBank/DDBJ databases">
        <title>Actinokineospora xiongansis sp. nov., isolated from soil of Baiyangdian.</title>
        <authorList>
            <person name="Zhang X."/>
        </authorList>
    </citation>
    <scope>NUCLEOTIDE SEQUENCE [LARGE SCALE GENOMIC DNA]</scope>
    <source>
        <strain evidence="1 2">HBU206404</strain>
    </source>
</reference>
<dbReference type="RefSeq" id="WP_187217864.1">
    <property type="nucleotide sequence ID" value="NZ_JABVED010000001.1"/>
</dbReference>
<organism evidence="1 2">
    <name type="scientific">Actinokineospora xionganensis</name>
    <dbReference type="NCBI Taxonomy" id="2684470"/>
    <lineage>
        <taxon>Bacteria</taxon>
        <taxon>Bacillati</taxon>
        <taxon>Actinomycetota</taxon>
        <taxon>Actinomycetes</taxon>
        <taxon>Pseudonocardiales</taxon>
        <taxon>Pseudonocardiaceae</taxon>
        <taxon>Actinokineospora</taxon>
    </lineage>
</organism>
<comment type="caution">
    <text evidence="1">The sequence shown here is derived from an EMBL/GenBank/DDBJ whole genome shotgun (WGS) entry which is preliminary data.</text>
</comment>
<dbReference type="EMBL" id="JABVED010000001">
    <property type="protein sequence ID" value="MBC6445807.1"/>
    <property type="molecule type" value="Genomic_DNA"/>
</dbReference>
<sequence length="84" mass="8972">MNTSRTAATFQSQAGVHRACLDGPGVDFDLHLQRWNGTAWTNVAQGTTSGADETLTYTGSAGYYRYRVHACSGSGDHTIGYDAP</sequence>
<accession>A0ABR7L0C8</accession>
<proteinExistence type="predicted"/>
<name>A0ABR7L0C8_9PSEU</name>
<keyword evidence="2" id="KW-1185">Reference proteome</keyword>
<protein>
    <submittedName>
        <fullName evidence="1">Uncharacterized protein</fullName>
    </submittedName>
</protein>